<dbReference type="PANTHER" id="PTHR22115:SF4">
    <property type="entry name" value="COILED-COIL DOMAIN-CONTAINING PROTEIN"/>
    <property type="match status" value="1"/>
</dbReference>
<name>A0A8J1UA80_OWEFU</name>
<keyword evidence="4" id="KW-1185">Reference proteome</keyword>
<dbReference type="OrthoDB" id="9994767at2759"/>
<feature type="compositionally biased region" description="Polar residues" evidence="2">
    <location>
        <begin position="325"/>
        <end position="338"/>
    </location>
</feature>
<feature type="compositionally biased region" description="Polar residues" evidence="2">
    <location>
        <begin position="561"/>
        <end position="580"/>
    </location>
</feature>
<accession>A0A8J1UA80</accession>
<evidence type="ECO:0000256" key="2">
    <source>
        <dbReference type="SAM" id="MobiDB-lite"/>
    </source>
</evidence>
<feature type="compositionally biased region" description="Basic and acidic residues" evidence="2">
    <location>
        <begin position="263"/>
        <end position="284"/>
    </location>
</feature>
<dbReference type="InterPro" id="IPR039303">
    <property type="entry name" value="CCDC50"/>
</dbReference>
<feature type="compositionally biased region" description="Basic and acidic residues" evidence="2">
    <location>
        <begin position="339"/>
        <end position="358"/>
    </location>
</feature>
<feature type="compositionally biased region" description="Polar residues" evidence="2">
    <location>
        <begin position="420"/>
        <end position="432"/>
    </location>
</feature>
<feature type="region of interest" description="Disordered" evidence="2">
    <location>
        <begin position="1"/>
        <end position="21"/>
    </location>
</feature>
<feature type="compositionally biased region" description="Basic and acidic residues" evidence="2">
    <location>
        <begin position="1"/>
        <end position="10"/>
    </location>
</feature>
<feature type="compositionally biased region" description="Basic and acidic residues" evidence="2">
    <location>
        <begin position="366"/>
        <end position="388"/>
    </location>
</feature>
<feature type="region of interest" description="Disordered" evidence="2">
    <location>
        <begin position="318"/>
        <end position="580"/>
    </location>
</feature>
<organism evidence="3 4">
    <name type="scientific">Owenia fusiformis</name>
    <name type="common">Polychaete worm</name>
    <dbReference type="NCBI Taxonomy" id="6347"/>
    <lineage>
        <taxon>Eukaryota</taxon>
        <taxon>Metazoa</taxon>
        <taxon>Spiralia</taxon>
        <taxon>Lophotrochozoa</taxon>
        <taxon>Annelida</taxon>
        <taxon>Polychaeta</taxon>
        <taxon>Sedentaria</taxon>
        <taxon>Canalipalpata</taxon>
        <taxon>Sabellida</taxon>
        <taxon>Oweniida</taxon>
        <taxon>Oweniidae</taxon>
        <taxon>Owenia</taxon>
    </lineage>
</organism>
<protein>
    <submittedName>
        <fullName evidence="3">Uncharacterized protein</fullName>
    </submittedName>
</protein>
<dbReference type="EMBL" id="CAIIXF020000001">
    <property type="protein sequence ID" value="CAH1773200.1"/>
    <property type="molecule type" value="Genomic_DNA"/>
</dbReference>
<evidence type="ECO:0000313" key="4">
    <source>
        <dbReference type="Proteomes" id="UP000749559"/>
    </source>
</evidence>
<evidence type="ECO:0000313" key="3">
    <source>
        <dbReference type="EMBL" id="CAH1773200.1"/>
    </source>
</evidence>
<dbReference type="InterPro" id="IPR029311">
    <property type="entry name" value="CCDC50_N"/>
</dbReference>
<evidence type="ECO:0000256" key="1">
    <source>
        <dbReference type="SAM" id="Coils"/>
    </source>
</evidence>
<dbReference type="Pfam" id="PF15295">
    <property type="entry name" value="CCDC50_N"/>
    <property type="match status" value="1"/>
</dbReference>
<feature type="compositionally biased region" description="Basic and acidic residues" evidence="2">
    <location>
        <begin position="224"/>
        <end position="246"/>
    </location>
</feature>
<reference evidence="3" key="1">
    <citation type="submission" date="2022-03" db="EMBL/GenBank/DDBJ databases">
        <authorList>
            <person name="Martin C."/>
        </authorList>
    </citation>
    <scope>NUCLEOTIDE SEQUENCE</scope>
</reference>
<keyword evidence="1" id="KW-0175">Coiled coil</keyword>
<feature type="coiled-coil region" evidence="1">
    <location>
        <begin position="67"/>
        <end position="120"/>
    </location>
</feature>
<dbReference type="PANTHER" id="PTHR22115">
    <property type="entry name" value="C3ORF6 PROTEIN-RELATED"/>
    <property type="match status" value="1"/>
</dbReference>
<gene>
    <name evidence="3" type="ORF">OFUS_LOCUS831</name>
</gene>
<feature type="coiled-coil region" evidence="1">
    <location>
        <begin position="175"/>
        <end position="214"/>
    </location>
</feature>
<dbReference type="AlphaFoldDB" id="A0A8J1UA80"/>
<comment type="caution">
    <text evidence="3">The sequence shown here is derived from an EMBL/GenBank/DDBJ whole genome shotgun (WGS) entry which is preliminary data.</text>
</comment>
<feature type="region of interest" description="Disordered" evidence="2">
    <location>
        <begin position="218"/>
        <end position="294"/>
    </location>
</feature>
<feature type="compositionally biased region" description="Polar residues" evidence="2">
    <location>
        <begin position="442"/>
        <end position="452"/>
    </location>
</feature>
<sequence>MASVRPREGQEEQLPEPGRVKSVRRDLLVHIDHGMAHKLQQEEYNQHCGLNRQHNRTIREDIPVAKVVQTEEEKRLQMERMRQLESLRRQERNDEIVAKQIHARLQLERQEQQRRALEDEDVARHVMTDMVLSEQERVRKAHEDEIVARQVMAELMLEEQQKSDSTETEDQKIAMELQQKEKAKYERHLQRRRERELAKERQRLERELEQTAAQLSPGIGAAGTRERISPERALRNDGKIEDRGDFSDFYVQPSTEMTEEEQHELQRHQDEELARLLQEQEHKRGASATKDTQKVIEQQDAELARIIQEQEKLKARKIREKYKQRQMSLQQKQEQTTEGPERSRSLHDRPRPRGHDLVAQEVIEASGERHSNSSLERPSHGSIERSERPSFGSNERRHRSDRNTNNSVDQDSPRRFQAEPLSSPSHSSNGTQLYRREESHSPEVTTGASSGPFNIAEVIDPTFRRNKNPDTRVPYVESSEPEPLEVQTWDHHPVSSNQSNEEDRGQNTWNPAYRDYAQQPVNDPPHITSYDDTPEEERPDSPVLMPVAGQRRTPPDKSKRNSGSGKKTPGNSKRSSCKQQ</sequence>
<dbReference type="Proteomes" id="UP000749559">
    <property type="component" value="Unassembled WGS sequence"/>
</dbReference>
<proteinExistence type="predicted"/>